<feature type="region of interest" description="Disordered" evidence="1">
    <location>
        <begin position="745"/>
        <end position="780"/>
    </location>
</feature>
<dbReference type="PANTHER" id="PTHR31824">
    <property type="entry name" value="PROTEIN CBG17809"/>
    <property type="match status" value="1"/>
</dbReference>
<organism evidence="3 4">
    <name type="scientific">Diploscapter pachys</name>
    <dbReference type="NCBI Taxonomy" id="2018661"/>
    <lineage>
        <taxon>Eukaryota</taxon>
        <taxon>Metazoa</taxon>
        <taxon>Ecdysozoa</taxon>
        <taxon>Nematoda</taxon>
        <taxon>Chromadorea</taxon>
        <taxon>Rhabditida</taxon>
        <taxon>Rhabditina</taxon>
        <taxon>Rhabditomorpha</taxon>
        <taxon>Rhabditoidea</taxon>
        <taxon>Rhabditidae</taxon>
        <taxon>Diploscapter</taxon>
    </lineage>
</organism>
<evidence type="ECO:0000259" key="2">
    <source>
        <dbReference type="Pfam" id="PF24927"/>
    </source>
</evidence>
<feature type="compositionally biased region" description="Basic and acidic residues" evidence="1">
    <location>
        <begin position="28"/>
        <end position="42"/>
    </location>
</feature>
<name>A0A2A2LVG7_9BILA</name>
<feature type="domain" description="DUF7747" evidence="2">
    <location>
        <begin position="827"/>
        <end position="993"/>
    </location>
</feature>
<dbReference type="Pfam" id="PF24927">
    <property type="entry name" value="DUF7747"/>
    <property type="match status" value="3"/>
</dbReference>
<feature type="compositionally biased region" description="Acidic residues" evidence="1">
    <location>
        <begin position="1139"/>
        <end position="1150"/>
    </location>
</feature>
<dbReference type="OrthoDB" id="5786794at2759"/>
<accession>A0A2A2LVG7</accession>
<feature type="domain" description="DUF7747" evidence="2">
    <location>
        <begin position="507"/>
        <end position="677"/>
    </location>
</feature>
<comment type="caution">
    <text evidence="3">The sequence shown here is derived from an EMBL/GenBank/DDBJ whole genome shotgun (WGS) entry which is preliminary data.</text>
</comment>
<reference evidence="3 4" key="1">
    <citation type="journal article" date="2017" name="Curr. Biol.">
        <title>Genome architecture and evolution of a unichromosomal asexual nematode.</title>
        <authorList>
            <person name="Fradin H."/>
            <person name="Zegar C."/>
            <person name="Gutwein M."/>
            <person name="Lucas J."/>
            <person name="Kovtun M."/>
            <person name="Corcoran D."/>
            <person name="Baugh L.R."/>
            <person name="Kiontke K."/>
            <person name="Gunsalus K."/>
            <person name="Fitch D.H."/>
            <person name="Piano F."/>
        </authorList>
    </citation>
    <scope>NUCLEOTIDE SEQUENCE [LARGE SCALE GENOMIC DNA]</scope>
    <source>
        <strain evidence="3">PF1309</strain>
    </source>
</reference>
<dbReference type="InterPro" id="IPR056649">
    <property type="entry name" value="DUF7747"/>
</dbReference>
<feature type="region of interest" description="Disordered" evidence="1">
    <location>
        <begin position="1127"/>
        <end position="1153"/>
    </location>
</feature>
<dbReference type="Proteomes" id="UP000218231">
    <property type="component" value="Unassembled WGS sequence"/>
</dbReference>
<gene>
    <name evidence="3" type="ORF">WR25_06620</name>
</gene>
<protein>
    <recommendedName>
        <fullName evidence="2">DUF7747 domain-containing protein</fullName>
    </recommendedName>
</protein>
<dbReference type="EMBL" id="LIAE01006411">
    <property type="protein sequence ID" value="PAV89985.1"/>
    <property type="molecule type" value="Genomic_DNA"/>
</dbReference>
<feature type="compositionally biased region" description="Basic residues" evidence="1">
    <location>
        <begin position="109"/>
        <end position="119"/>
    </location>
</feature>
<feature type="compositionally biased region" description="Acidic residues" evidence="1">
    <location>
        <begin position="1181"/>
        <end position="1192"/>
    </location>
</feature>
<feature type="compositionally biased region" description="Low complexity" evidence="1">
    <location>
        <begin position="95"/>
        <end position="108"/>
    </location>
</feature>
<feature type="region of interest" description="Disordered" evidence="1">
    <location>
        <begin position="69"/>
        <end position="165"/>
    </location>
</feature>
<keyword evidence="4" id="KW-1185">Reference proteome</keyword>
<evidence type="ECO:0000313" key="3">
    <source>
        <dbReference type="EMBL" id="PAV89985.1"/>
    </source>
</evidence>
<feature type="domain" description="DUF7747" evidence="2">
    <location>
        <begin position="284"/>
        <end position="450"/>
    </location>
</feature>
<feature type="region of interest" description="Disordered" evidence="1">
    <location>
        <begin position="1"/>
        <end position="50"/>
    </location>
</feature>
<dbReference type="STRING" id="2018661.A0A2A2LVG7"/>
<feature type="region of interest" description="Disordered" evidence="1">
    <location>
        <begin position="1167"/>
        <end position="1192"/>
    </location>
</feature>
<sequence>MPRPSAKATADQSEDSPMTSPTRSRKRAHEEEVPGRTIESGRPKRNARKSVLLNSGEFEVAMPGIVKLEEPDPIPEPVNDTPNAAVGKQRKIPQNAANASVSSAIIGKKYGKNKGRGKSNKNANIFDNAEAGPVTRKEAMADTEQFSTSAPELQPSSSHSKQTGKFPLEMKMENLEEIEIGGEEEMVTIDFDPQEGEVIEEVVGQAEGEMGDINEEHPPNLEKMIDFNVSPGRSKNILIGSNGTSRELTVSEIIHIPNVRYRHCAERALSKSVAGRINTFNIKLFEDQIYETEHGDAYATVIPGCLSHLLRKEKILDLLTNPNEIDEIRNAGWLISYPPRLPPLVTHKVCFAFCVELSQNICIKDLSNDDLKPWSSTEPVEGEPIVKPNVRKHPVEKRGDRFVLVKGDSKNYEYHLTEYSAWLPRLFRLRKKIFYVSIRGLIQSNILILYDYTMPGEAPTLINVPHGNNMLRHRVHGNIVNGAMQLKAGGGRIETLAEELSANDAENPFETDLVEGPCNEQFLKVKPSSYGWINNRKLTLKYLINDPQIVEHMGVQNHKLPYLPPLVEEMSVFAYFASAIDIAPHLQHSGDGLSPWTINTPPIDPEESPAPRVRTNRRALSQDLDGNYIIANDQNPPIGLFLIETITVLHRCQRLRKRVLYIQKNTSTMLGNVLFVYEYLRDGPAPMIVKPNTKSAFRQQQHIPSPLLDKRILRSIKASRKLIRAKGELDESADYVNVDDLMEDEDEDGEAHGRLRISRGDAPGTSGTNEHNEVNHHHQAGQLQIKFDVENDPPELDEGSYPVEDTLNNGWDTDFDDDPLEAQENPSPYYDTARQLDSSGHIYLTVRHKRTACNFECVLDYIANTTIVEDRGILNLTKPTHPPLVRNSRAYAFFVAGPVIFPFDINRDDFSPWSANGTPANPTCYRTKVRKIGVVCDPTGSHFEISDADYKKCPFHLVYLYSINPREARLRKKIYYMMDTHARTVVSHALVIYDYHGEGALPRLNGPYIKRSMKLKVKEPKSEVLDPISRLHANLAVNNPNSPVIMNMTPEVRGKLAIEGLWKRAKTTFGTRSDDETFDCLWKMLLAKNEQRLLLNIKNDFGVEIVADYMNGEELEYGGTVEVEADAEGREASGRQTEAEAEADYAEESSELTAMQVVENEVEVAARREEMKEKEKQANQQEDEEDEQLIAV</sequence>
<dbReference type="PANTHER" id="PTHR31824:SF3">
    <property type="entry name" value="AAA DOMAIN-CONTAINING PROTEIN"/>
    <property type="match status" value="1"/>
</dbReference>
<feature type="compositionally biased region" description="Basic and acidic residues" evidence="1">
    <location>
        <begin position="1167"/>
        <end position="1177"/>
    </location>
</feature>
<dbReference type="AlphaFoldDB" id="A0A2A2LVG7"/>
<proteinExistence type="predicted"/>
<evidence type="ECO:0000313" key="4">
    <source>
        <dbReference type="Proteomes" id="UP000218231"/>
    </source>
</evidence>
<feature type="compositionally biased region" description="Polar residues" evidence="1">
    <location>
        <begin position="144"/>
        <end position="163"/>
    </location>
</feature>
<evidence type="ECO:0000256" key="1">
    <source>
        <dbReference type="SAM" id="MobiDB-lite"/>
    </source>
</evidence>